<comment type="pathway">
    <text evidence="19">Glycan biosynthesis.</text>
</comment>
<dbReference type="Proteomes" id="UP000485569">
    <property type="component" value="Unassembled WGS sequence"/>
</dbReference>
<keyword evidence="5" id="KW-0121">Carboxypeptidase</keyword>
<dbReference type="InterPro" id="IPR050396">
    <property type="entry name" value="Glycosyltr_51/Transpeptidase"/>
</dbReference>
<organism evidence="23">
    <name type="scientific">Candidatus Atribacter allofermentans</name>
    <dbReference type="NCBI Taxonomy" id="1852833"/>
    <lineage>
        <taxon>Bacteria</taxon>
        <taxon>Pseudomonadati</taxon>
        <taxon>Atribacterota</taxon>
        <taxon>Atribacteria</taxon>
        <taxon>Atribacterales</taxon>
        <taxon>Atribacteraceae</taxon>
        <taxon>Atribacter</taxon>
    </lineage>
</organism>
<proteinExistence type="inferred from homology"/>
<evidence type="ECO:0000256" key="5">
    <source>
        <dbReference type="ARBA" id="ARBA00022645"/>
    </source>
</evidence>
<dbReference type="GO" id="GO:0009252">
    <property type="term" value="P:peptidoglycan biosynthetic process"/>
    <property type="evidence" value="ECO:0007669"/>
    <property type="project" value="UniProtKB-KW"/>
</dbReference>
<evidence type="ECO:0000256" key="17">
    <source>
        <dbReference type="ARBA" id="ARBA00044770"/>
    </source>
</evidence>
<evidence type="ECO:0000256" key="1">
    <source>
        <dbReference type="ARBA" id="ARBA00004370"/>
    </source>
</evidence>
<evidence type="ECO:0000256" key="14">
    <source>
        <dbReference type="ARBA" id="ARBA00023136"/>
    </source>
</evidence>
<name>A0A1V5T3G2_9BACT</name>
<evidence type="ECO:0000259" key="21">
    <source>
        <dbReference type="Pfam" id="PF00905"/>
    </source>
</evidence>
<evidence type="ECO:0000256" key="4">
    <source>
        <dbReference type="ARBA" id="ARBA00007739"/>
    </source>
</evidence>
<dbReference type="GO" id="GO:0016020">
    <property type="term" value="C:membrane"/>
    <property type="evidence" value="ECO:0007669"/>
    <property type="project" value="UniProtKB-SubCell"/>
</dbReference>
<evidence type="ECO:0000256" key="10">
    <source>
        <dbReference type="ARBA" id="ARBA00022801"/>
    </source>
</evidence>
<evidence type="ECO:0000256" key="16">
    <source>
        <dbReference type="ARBA" id="ARBA00023316"/>
    </source>
</evidence>
<keyword evidence="12" id="KW-0573">Peptidoglycan synthesis</keyword>
<dbReference type="InterPro" id="IPR023346">
    <property type="entry name" value="Lysozyme-like_dom_sf"/>
</dbReference>
<keyword evidence="16" id="KW-0961">Cell wall biogenesis/degradation</keyword>
<evidence type="ECO:0000313" key="23">
    <source>
        <dbReference type="EMBL" id="OQA61295.1"/>
    </source>
</evidence>
<dbReference type="SUPFAM" id="SSF53955">
    <property type="entry name" value="Lysozyme-like"/>
    <property type="match status" value="1"/>
</dbReference>
<evidence type="ECO:0000259" key="22">
    <source>
        <dbReference type="Pfam" id="PF00912"/>
    </source>
</evidence>
<evidence type="ECO:0000256" key="13">
    <source>
        <dbReference type="ARBA" id="ARBA00022989"/>
    </source>
</evidence>
<comment type="similarity">
    <text evidence="3">In the C-terminal section; belongs to the transpeptidase family.</text>
</comment>
<dbReference type="Gene3D" id="3.40.710.10">
    <property type="entry name" value="DD-peptidase/beta-lactamase superfamily"/>
    <property type="match status" value="1"/>
</dbReference>
<dbReference type="GO" id="GO:0004180">
    <property type="term" value="F:carboxypeptidase activity"/>
    <property type="evidence" value="ECO:0007669"/>
    <property type="project" value="UniProtKB-KW"/>
</dbReference>
<keyword evidence="11" id="KW-0133">Cell shape</keyword>
<dbReference type="AlphaFoldDB" id="A0A1V5T3G2"/>
<evidence type="ECO:0000256" key="12">
    <source>
        <dbReference type="ARBA" id="ARBA00022984"/>
    </source>
</evidence>
<dbReference type="PANTHER" id="PTHR32282:SF33">
    <property type="entry name" value="PEPTIDOGLYCAN GLYCOSYLTRANSFERASE"/>
    <property type="match status" value="1"/>
</dbReference>
<gene>
    <name evidence="23" type="primary">pbpG</name>
    <name evidence="23" type="ORF">BWY41_00246</name>
</gene>
<dbReference type="Gene3D" id="1.10.3810.10">
    <property type="entry name" value="Biosynthetic peptidoglycan transglycosylase-like"/>
    <property type="match status" value="1"/>
</dbReference>
<feature type="transmembrane region" description="Helical" evidence="20">
    <location>
        <begin position="21"/>
        <end position="49"/>
    </location>
</feature>
<dbReference type="Pfam" id="PF00912">
    <property type="entry name" value="Transgly"/>
    <property type="match status" value="1"/>
</dbReference>
<evidence type="ECO:0000256" key="11">
    <source>
        <dbReference type="ARBA" id="ARBA00022960"/>
    </source>
</evidence>
<dbReference type="GO" id="GO:0008360">
    <property type="term" value="P:regulation of cell shape"/>
    <property type="evidence" value="ECO:0007669"/>
    <property type="project" value="UniProtKB-KW"/>
</dbReference>
<dbReference type="SUPFAM" id="SSF56601">
    <property type="entry name" value="beta-lactamase/transpeptidase-like"/>
    <property type="match status" value="1"/>
</dbReference>
<dbReference type="GO" id="GO:0006508">
    <property type="term" value="P:proteolysis"/>
    <property type="evidence" value="ECO:0007669"/>
    <property type="project" value="UniProtKB-KW"/>
</dbReference>
<dbReference type="InterPro" id="IPR012338">
    <property type="entry name" value="Beta-lactam/transpept-like"/>
</dbReference>
<comment type="pathway">
    <text evidence="2">Cell wall biogenesis; peptidoglycan biosynthesis.</text>
</comment>
<dbReference type="FunFam" id="1.10.3810.10:FF:000003">
    <property type="entry name" value="Penicillin-binding protein 1a"/>
    <property type="match status" value="1"/>
</dbReference>
<accession>A0A1V5T3G2</accession>
<keyword evidence="15" id="KW-0511">Multifunctional enzyme</keyword>
<keyword evidence="14 20" id="KW-0472">Membrane</keyword>
<evidence type="ECO:0000256" key="3">
    <source>
        <dbReference type="ARBA" id="ARBA00007090"/>
    </source>
</evidence>
<dbReference type="InterPro" id="IPR001264">
    <property type="entry name" value="Glyco_trans_51"/>
</dbReference>
<evidence type="ECO:0000256" key="6">
    <source>
        <dbReference type="ARBA" id="ARBA00022670"/>
    </source>
</evidence>
<evidence type="ECO:0000256" key="7">
    <source>
        <dbReference type="ARBA" id="ARBA00022676"/>
    </source>
</evidence>
<evidence type="ECO:0000256" key="2">
    <source>
        <dbReference type="ARBA" id="ARBA00004752"/>
    </source>
</evidence>
<dbReference type="GO" id="GO:0008658">
    <property type="term" value="F:penicillin binding"/>
    <property type="evidence" value="ECO:0007669"/>
    <property type="project" value="InterPro"/>
</dbReference>
<keyword evidence="6" id="KW-0645">Protease</keyword>
<protein>
    <recommendedName>
        <fullName evidence="17">peptidoglycan glycosyltransferase</fullName>
        <ecNumber evidence="17">2.4.99.28</ecNumber>
    </recommendedName>
</protein>
<keyword evidence="7" id="KW-0328">Glycosyltransferase</keyword>
<feature type="domain" description="Glycosyl transferase family 51" evidence="22">
    <location>
        <begin position="77"/>
        <end position="250"/>
    </location>
</feature>
<evidence type="ECO:0000256" key="8">
    <source>
        <dbReference type="ARBA" id="ARBA00022679"/>
    </source>
</evidence>
<evidence type="ECO:0000256" key="18">
    <source>
        <dbReference type="ARBA" id="ARBA00049902"/>
    </source>
</evidence>
<dbReference type="EMBL" id="MWBQ01000021">
    <property type="protein sequence ID" value="OQA61295.1"/>
    <property type="molecule type" value="Genomic_DNA"/>
</dbReference>
<comment type="caution">
    <text evidence="23">The sequence shown here is derived from an EMBL/GenBank/DDBJ whole genome shotgun (WGS) entry which is preliminary data.</text>
</comment>
<comment type="subcellular location">
    <subcellularLocation>
        <location evidence="1">Membrane</location>
    </subcellularLocation>
</comment>
<dbReference type="Pfam" id="PF00905">
    <property type="entry name" value="Transpeptidase"/>
    <property type="match status" value="1"/>
</dbReference>
<keyword evidence="9 20" id="KW-0812">Transmembrane</keyword>
<evidence type="ECO:0000256" key="20">
    <source>
        <dbReference type="SAM" id="Phobius"/>
    </source>
</evidence>
<dbReference type="GO" id="GO:0071555">
    <property type="term" value="P:cell wall organization"/>
    <property type="evidence" value="ECO:0007669"/>
    <property type="project" value="UniProtKB-KW"/>
</dbReference>
<dbReference type="NCBIfam" id="TIGR02074">
    <property type="entry name" value="PBP_1a_fam"/>
    <property type="match status" value="1"/>
</dbReference>
<keyword evidence="10" id="KW-0378">Hydrolase</keyword>
<keyword evidence="13 20" id="KW-1133">Transmembrane helix</keyword>
<dbReference type="PANTHER" id="PTHR32282">
    <property type="entry name" value="BINDING PROTEIN TRANSPEPTIDASE, PUTATIVE-RELATED"/>
    <property type="match status" value="1"/>
</dbReference>
<reference evidence="23" key="1">
    <citation type="submission" date="2017-02" db="EMBL/GenBank/DDBJ databases">
        <title>Delving into the versatile metabolic prowess of the omnipresent phylum Bacteroidetes.</title>
        <authorList>
            <person name="Nobu M.K."/>
            <person name="Mei R."/>
            <person name="Narihiro T."/>
            <person name="Kuroda K."/>
            <person name="Liu W.-T."/>
        </authorList>
    </citation>
    <scope>NUCLEOTIDE SEQUENCE</scope>
    <source>
        <strain evidence="23">ADurb.Bin276</strain>
    </source>
</reference>
<keyword evidence="8" id="KW-0808">Transferase</keyword>
<sequence>MNKELKGTSLKMKKRRRARSKFFRFSFFSAFVFGILAGIIFFILVQFFYLDDIRVISSQIDNFRPSFTTRVYDNQDRLIHELYTENREYVALADIPELLQKAFIASEDQNFYQHPGIDISGIIRATLQNILNRRIVEGASTITQQLARNRFLSHERIFNRKIKEQVLALFIERKYTKDQILEAHLNQIYFWHGVYGVKTAALVYFGKNLSQLNLAEIAMLVGIQRSPGNFSPYVNLRAAQIQQRRVLRLMTERGYIDLSEMARAIETPIVLSGLKNIPSGAPYFIDHILKELLAKYDGETVFNGGLKVYTTLDLDVQKVATGALQESGYQGAILCMDPKSGEILAMVGGKDYQESKFNRATQAYRQPGSTFKPFIYTTAIENGITAVDWYVDEPLQFPDGWKPKNYDKTFRGAIQIHEALEQSINIIAIKLLQQLGTDQVINYAKRMQVKSQLQKNLSLALGTSEVTLMELVNAYCAFANEGRIPEPYAITKIVDWEGNVIYSSNKTVRQAIPADTAYIMARLLQGVIERGTARRANIGRPVGGKTGSTEDFIDALFIGFTPDMVCGVFLGNDDRKPLGEAKTGGIIAAPIFAKVMKAAHENLPKEDFIRPESVVERSVCLKSGLLPSSSCKKTIVLPFKSGTVPTKVCNQCSE</sequence>
<dbReference type="EC" id="2.4.99.28" evidence="17"/>
<evidence type="ECO:0000256" key="15">
    <source>
        <dbReference type="ARBA" id="ARBA00023268"/>
    </source>
</evidence>
<comment type="catalytic activity">
    <reaction evidence="18">
        <text>[GlcNAc-(1-&gt;4)-Mur2Ac(oyl-L-Ala-gamma-D-Glu-L-Lys-D-Ala-D-Ala)](n)-di-trans,octa-cis-undecaprenyl diphosphate + beta-D-GlcNAc-(1-&gt;4)-Mur2Ac(oyl-L-Ala-gamma-D-Glu-L-Lys-D-Ala-D-Ala)-di-trans,octa-cis-undecaprenyl diphosphate = [GlcNAc-(1-&gt;4)-Mur2Ac(oyl-L-Ala-gamma-D-Glu-L-Lys-D-Ala-D-Ala)](n+1)-di-trans,octa-cis-undecaprenyl diphosphate + di-trans,octa-cis-undecaprenyl diphosphate + H(+)</text>
        <dbReference type="Rhea" id="RHEA:23708"/>
        <dbReference type="Rhea" id="RHEA-COMP:9602"/>
        <dbReference type="Rhea" id="RHEA-COMP:9603"/>
        <dbReference type="ChEBI" id="CHEBI:15378"/>
        <dbReference type="ChEBI" id="CHEBI:58405"/>
        <dbReference type="ChEBI" id="CHEBI:60033"/>
        <dbReference type="ChEBI" id="CHEBI:78435"/>
        <dbReference type="EC" id="2.4.99.28"/>
    </reaction>
</comment>
<comment type="similarity">
    <text evidence="4">In the N-terminal section; belongs to the glycosyltransferase 51 family.</text>
</comment>
<feature type="domain" description="Penicillin-binding protein transpeptidase" evidence="21">
    <location>
        <begin position="331"/>
        <end position="597"/>
    </location>
</feature>
<evidence type="ECO:0000256" key="19">
    <source>
        <dbReference type="ARBA" id="ARBA00060592"/>
    </source>
</evidence>
<dbReference type="InterPro" id="IPR001460">
    <property type="entry name" value="PCN-bd_Tpept"/>
</dbReference>
<dbReference type="InterPro" id="IPR036950">
    <property type="entry name" value="PBP_transglycosylase"/>
</dbReference>
<dbReference type="GO" id="GO:0030288">
    <property type="term" value="C:outer membrane-bounded periplasmic space"/>
    <property type="evidence" value="ECO:0007669"/>
    <property type="project" value="TreeGrafter"/>
</dbReference>
<evidence type="ECO:0000256" key="9">
    <source>
        <dbReference type="ARBA" id="ARBA00022692"/>
    </source>
</evidence>
<dbReference type="GO" id="GO:0008955">
    <property type="term" value="F:peptidoglycan glycosyltransferase activity"/>
    <property type="evidence" value="ECO:0007669"/>
    <property type="project" value="UniProtKB-EC"/>
</dbReference>